<evidence type="ECO:0000256" key="2">
    <source>
        <dbReference type="SAM" id="Phobius"/>
    </source>
</evidence>
<proteinExistence type="predicted"/>
<dbReference type="EMBL" id="LN614827">
    <property type="protein sequence ID" value="CEG58393.1"/>
    <property type="molecule type" value="Genomic_DNA"/>
</dbReference>
<gene>
    <name evidence="3" type="ORF">LFA_3047</name>
</gene>
<dbReference type="RefSeq" id="WP_157010372.1">
    <property type="nucleotide sequence ID" value="NZ_LN614827.1"/>
</dbReference>
<dbReference type="Proteomes" id="UP000032430">
    <property type="component" value="Chromosome I"/>
</dbReference>
<feature type="compositionally biased region" description="Low complexity" evidence="1">
    <location>
        <begin position="14"/>
        <end position="29"/>
    </location>
</feature>
<feature type="transmembrane region" description="Helical" evidence="2">
    <location>
        <begin position="138"/>
        <end position="155"/>
    </location>
</feature>
<dbReference type="HOGENOM" id="CLU_373306_0_0_6"/>
<feature type="region of interest" description="Disordered" evidence="1">
    <location>
        <begin position="1"/>
        <end position="30"/>
    </location>
</feature>
<reference evidence="4" key="1">
    <citation type="submission" date="2014-09" db="EMBL/GenBank/DDBJ databases">
        <authorList>
            <person name="Gomez-Valero L."/>
        </authorList>
    </citation>
    <scope>NUCLEOTIDE SEQUENCE [LARGE SCALE GENOMIC DNA]</scope>
    <source>
        <strain evidence="4">ATCC700992</strain>
    </source>
</reference>
<keyword evidence="2" id="KW-0812">Transmembrane</keyword>
<dbReference type="KEGG" id="lfa:LFA_3047"/>
<feature type="compositionally biased region" description="Basic and acidic residues" evidence="1">
    <location>
        <begin position="581"/>
        <end position="592"/>
    </location>
</feature>
<protein>
    <submittedName>
        <fullName evidence="3">Uncharacterized protein</fullName>
    </submittedName>
</protein>
<organism evidence="3 4">
    <name type="scientific">Legionella fallonii LLAP-10</name>
    <dbReference type="NCBI Taxonomy" id="1212491"/>
    <lineage>
        <taxon>Bacteria</taxon>
        <taxon>Pseudomonadati</taxon>
        <taxon>Pseudomonadota</taxon>
        <taxon>Gammaproteobacteria</taxon>
        <taxon>Legionellales</taxon>
        <taxon>Legionellaceae</taxon>
        <taxon>Legionella</taxon>
    </lineage>
</organism>
<sequence length="744" mass="86788">MKANRDKKTKKSRTVSTSSRPRISAPSSSEMLEACLNTNEKLRTIIGNYFDVPLTGLPQLDKSKSASERKLIFISHILDLYNKHLTTLNRRASNSKSSDSLSEEEKHQLILMVPKILAEINSALEELKNKANKPGNRVYLTTSMSLVIIAMFRLFDGCLTTSKVNPAYLPIIEEAISFYEHYGQTTFSVKFDENRGEMTYLYRPDYSFTTACVLYHTYLNVYLTLKESGCAVPSEEQFLKYAKEFKRKQKEYVKAVPGEQFVPNPDFKSQRFSLFNYYNVLVNFYQKDPDRYFHYLTKMMDAKEDFNIVSADSLMFAMINDSLKSEPDLKRHLVLLSLGLKVIDNYLTYYQSLDAEKRLDIKSYMDWIYQSREHFDLEEFNLSRIRQEYYSRYVKTVLAIAEEQATLLEQLTKETKLDPFFEDINARVHANSEQFDAHDVYAELDLVVKDERFAHIIIDQLEKINVPCRLNDNLTISIEASLFDIHSKSLKQAFLKAERRCSESERKLLDRLLREEREKAFFAEQLKKEEKLQTEVKELKQKELEKVDVLSKEEPEQVNEKKEKKKTTKALQHGKKSIANYKEKEKEKEKGRGSSKGSFFNPRKTKSDFPPHFNNLPDGTRLHRLRKPDSPCRYWVCIHPCLVHQMTREHKILELNRLHNQLREGSLGKGQGVRGIINGNTIKWDDPSRNCRYYGVVAEEHNDQSGKHVLLMLTTKVDEHSKKTPNIIVPPELKEKDSKRFTLE</sequence>
<evidence type="ECO:0000256" key="1">
    <source>
        <dbReference type="SAM" id="MobiDB-lite"/>
    </source>
</evidence>
<feature type="region of interest" description="Disordered" evidence="1">
    <location>
        <begin position="551"/>
        <end position="615"/>
    </location>
</feature>
<keyword evidence="2" id="KW-1133">Transmembrane helix</keyword>
<evidence type="ECO:0000313" key="4">
    <source>
        <dbReference type="Proteomes" id="UP000032430"/>
    </source>
</evidence>
<feature type="compositionally biased region" description="Basic and acidic residues" evidence="1">
    <location>
        <begin position="551"/>
        <end position="562"/>
    </location>
</feature>
<evidence type="ECO:0000313" key="3">
    <source>
        <dbReference type="EMBL" id="CEG58393.1"/>
    </source>
</evidence>
<dbReference type="AlphaFoldDB" id="A0A098G7F6"/>
<name>A0A098G7F6_9GAMM</name>
<accession>A0A098G7F6</accession>
<keyword evidence="2" id="KW-0472">Membrane</keyword>
<keyword evidence="4" id="KW-1185">Reference proteome</keyword>
<feature type="compositionally biased region" description="Basic residues" evidence="1">
    <location>
        <begin position="563"/>
        <end position="576"/>
    </location>
</feature>